<evidence type="ECO:0000313" key="2">
    <source>
        <dbReference type="Proteomes" id="UP001597214"/>
    </source>
</evidence>
<reference evidence="2" key="1">
    <citation type="journal article" date="2019" name="Int. J. Syst. Evol. Microbiol.">
        <title>The Global Catalogue of Microorganisms (GCM) 10K type strain sequencing project: providing services to taxonomists for standard genome sequencing and annotation.</title>
        <authorList>
            <consortium name="The Broad Institute Genomics Platform"/>
            <consortium name="The Broad Institute Genome Sequencing Center for Infectious Disease"/>
            <person name="Wu L."/>
            <person name="Ma J."/>
        </authorList>
    </citation>
    <scope>NUCLEOTIDE SEQUENCE [LARGE SCALE GENOMIC DNA]</scope>
    <source>
        <strain evidence="2">CCUG 49339</strain>
    </source>
</reference>
<dbReference type="Pfam" id="PF07293">
    <property type="entry name" value="DUF1450"/>
    <property type="match status" value="1"/>
</dbReference>
<organism evidence="1 2">
    <name type="scientific">Bacillus salitolerans</name>
    <dbReference type="NCBI Taxonomy" id="1437434"/>
    <lineage>
        <taxon>Bacteria</taxon>
        <taxon>Bacillati</taxon>
        <taxon>Bacillota</taxon>
        <taxon>Bacilli</taxon>
        <taxon>Bacillales</taxon>
        <taxon>Bacillaceae</taxon>
        <taxon>Bacillus</taxon>
    </lineage>
</organism>
<dbReference type="RefSeq" id="WP_377930250.1">
    <property type="nucleotide sequence ID" value="NZ_JBHUEM010000052.1"/>
</dbReference>
<name>A0ABW4LVS2_9BACI</name>
<gene>
    <name evidence="1" type="ORF">ACFSCX_21185</name>
</gene>
<protein>
    <submittedName>
        <fullName evidence="1">DUF1450 domain-containing protein</fullName>
    </submittedName>
</protein>
<proteinExistence type="predicted"/>
<comment type="caution">
    <text evidence="1">The sequence shown here is derived from an EMBL/GenBank/DDBJ whole genome shotgun (WGS) entry which is preliminary data.</text>
</comment>
<dbReference type="Proteomes" id="UP001597214">
    <property type="component" value="Unassembled WGS sequence"/>
</dbReference>
<accession>A0ABW4LVS2</accession>
<keyword evidence="2" id="KW-1185">Reference proteome</keyword>
<sequence length="81" mass="9055">MGIVIVEICDGSLIMQIDLEKLLETEYPEVAVIQNNCLSFCGMCARSPFAIVNGKRVFAKTVEECVDLIKQQIEKELAQFS</sequence>
<evidence type="ECO:0000313" key="1">
    <source>
        <dbReference type="EMBL" id="MFD1739026.1"/>
    </source>
</evidence>
<dbReference type="EMBL" id="JBHUEM010000052">
    <property type="protein sequence ID" value="MFD1739026.1"/>
    <property type="molecule type" value="Genomic_DNA"/>
</dbReference>
<dbReference type="InterPro" id="IPR009910">
    <property type="entry name" value="DUF1450"/>
</dbReference>